<dbReference type="CDD" id="cd06261">
    <property type="entry name" value="TM_PBP2"/>
    <property type="match status" value="1"/>
</dbReference>
<dbReference type="InterPro" id="IPR000515">
    <property type="entry name" value="MetI-like"/>
</dbReference>
<evidence type="ECO:0000256" key="1">
    <source>
        <dbReference type="ARBA" id="ARBA00004651"/>
    </source>
</evidence>
<keyword evidence="10" id="KW-1185">Reference proteome</keyword>
<accession>A0A0U2XUD5</accession>
<sequence length="290" mass="33234">MGSMKALLNILMAISGIILAGSLPILIAGWLLGEWRWQAYFESIRTTLEGLWPIGEITFFNYRAGQEIALFPNVSAYIVYSLEILFMALIAAVAVSLVLTVVTMLLAEKVRERVKMVLYFLESIPDLLIIMLAQLLVIVFFKQTGILISKIAVAGDDRIYWLPALCLAILPTIQLYRLSMLTFQEEERQMYVELARALGFSKVYIVLVHMFRNAIISVFFQSKKTMWFMLSNLFVLELMFNLPGIMLFLSGNMHPMGFLVAIFSFFLPMFLLYSFGEWFFISRRHKKAVA</sequence>
<feature type="transmembrane region" description="Helical" evidence="7">
    <location>
        <begin position="226"/>
        <end position="249"/>
    </location>
</feature>
<feature type="transmembrane region" description="Helical" evidence="7">
    <location>
        <begin position="256"/>
        <end position="276"/>
    </location>
</feature>
<keyword evidence="6 7" id="KW-0472">Membrane</keyword>
<reference evidence="9" key="1">
    <citation type="submission" date="2016-01" db="EMBL/GenBank/DDBJ databases">
        <title>Complete genome of Planococcus rifietoensis type strain M8.</title>
        <authorList>
            <person name="See-Too W.S."/>
        </authorList>
    </citation>
    <scope>NUCLEOTIDE SEQUENCE [LARGE SCALE GENOMIC DNA]</scope>
    <source>
        <strain evidence="9">M8</strain>
    </source>
</reference>
<dbReference type="InterPro" id="IPR035906">
    <property type="entry name" value="MetI-like_sf"/>
</dbReference>
<feature type="transmembrane region" description="Helical" evidence="7">
    <location>
        <begin position="7"/>
        <end position="32"/>
    </location>
</feature>
<evidence type="ECO:0000256" key="4">
    <source>
        <dbReference type="ARBA" id="ARBA00022692"/>
    </source>
</evidence>
<dbReference type="KEGG" id="prt:AUC31_13805"/>
<dbReference type="GO" id="GO:0005886">
    <property type="term" value="C:plasma membrane"/>
    <property type="evidence" value="ECO:0007669"/>
    <property type="project" value="UniProtKB-SubCell"/>
</dbReference>
<gene>
    <name evidence="9" type="ORF">AUC31_13805</name>
</gene>
<dbReference type="SUPFAM" id="SSF161098">
    <property type="entry name" value="MetI-like"/>
    <property type="match status" value="1"/>
</dbReference>
<dbReference type="AlphaFoldDB" id="A0A0U2XUD5"/>
<dbReference type="PANTHER" id="PTHR30465">
    <property type="entry name" value="INNER MEMBRANE ABC TRANSPORTER"/>
    <property type="match status" value="1"/>
</dbReference>
<proteinExistence type="predicted"/>
<dbReference type="GO" id="GO:0055085">
    <property type="term" value="P:transmembrane transport"/>
    <property type="evidence" value="ECO:0007669"/>
    <property type="project" value="InterPro"/>
</dbReference>
<evidence type="ECO:0000256" key="6">
    <source>
        <dbReference type="ARBA" id="ARBA00023136"/>
    </source>
</evidence>
<dbReference type="STRING" id="200991.AUC31_13805"/>
<name>A0A0U2XUD5_9BACL</name>
<dbReference type="PANTHER" id="PTHR30465:SF44">
    <property type="entry name" value="ABC-TYPE DIPEPTIDE_OLIGOPEPTIDE TRANSPORT SYSTEM, PERMEASE COMPONENT"/>
    <property type="match status" value="1"/>
</dbReference>
<evidence type="ECO:0000313" key="9">
    <source>
        <dbReference type="EMBL" id="ALS76200.1"/>
    </source>
</evidence>
<evidence type="ECO:0000256" key="5">
    <source>
        <dbReference type="ARBA" id="ARBA00022989"/>
    </source>
</evidence>
<protein>
    <recommendedName>
        <fullName evidence="8">ABC transmembrane type-1 domain-containing protein</fullName>
    </recommendedName>
</protein>
<evidence type="ECO:0000256" key="2">
    <source>
        <dbReference type="ARBA" id="ARBA00022448"/>
    </source>
</evidence>
<dbReference type="Proteomes" id="UP000067683">
    <property type="component" value="Chromosome"/>
</dbReference>
<keyword evidence="5 7" id="KW-1133">Transmembrane helix</keyword>
<feature type="domain" description="ABC transmembrane type-1" evidence="8">
    <location>
        <begin position="109"/>
        <end position="275"/>
    </location>
</feature>
<organism evidence="9 10">
    <name type="scientific">Planococcus rifietoensis</name>
    <dbReference type="NCBI Taxonomy" id="200991"/>
    <lineage>
        <taxon>Bacteria</taxon>
        <taxon>Bacillati</taxon>
        <taxon>Bacillota</taxon>
        <taxon>Bacilli</taxon>
        <taxon>Bacillales</taxon>
        <taxon>Caryophanaceae</taxon>
        <taxon>Planococcus</taxon>
    </lineage>
</organism>
<evidence type="ECO:0000256" key="3">
    <source>
        <dbReference type="ARBA" id="ARBA00022475"/>
    </source>
</evidence>
<evidence type="ECO:0000256" key="7">
    <source>
        <dbReference type="SAM" id="Phobius"/>
    </source>
</evidence>
<feature type="transmembrane region" description="Helical" evidence="7">
    <location>
        <begin position="160"/>
        <end position="178"/>
    </location>
</feature>
<dbReference type="EMBL" id="CP013659">
    <property type="protein sequence ID" value="ALS76200.1"/>
    <property type="molecule type" value="Genomic_DNA"/>
</dbReference>
<dbReference type="Pfam" id="PF00528">
    <property type="entry name" value="BPD_transp_1"/>
    <property type="match status" value="1"/>
</dbReference>
<keyword evidence="2" id="KW-0813">Transport</keyword>
<evidence type="ECO:0000313" key="10">
    <source>
        <dbReference type="Proteomes" id="UP000067683"/>
    </source>
</evidence>
<feature type="transmembrane region" description="Helical" evidence="7">
    <location>
        <begin position="119"/>
        <end position="140"/>
    </location>
</feature>
<keyword evidence="4 7" id="KW-0812">Transmembrane</keyword>
<comment type="subcellular location">
    <subcellularLocation>
        <location evidence="1">Cell membrane</location>
        <topology evidence="1">Multi-pass membrane protein</topology>
    </subcellularLocation>
</comment>
<feature type="transmembrane region" description="Helical" evidence="7">
    <location>
        <begin position="84"/>
        <end position="107"/>
    </location>
</feature>
<keyword evidence="3" id="KW-1003">Cell membrane</keyword>
<evidence type="ECO:0000259" key="8">
    <source>
        <dbReference type="Pfam" id="PF00528"/>
    </source>
</evidence>